<dbReference type="AlphaFoldDB" id="A0A8D5JNP1"/>
<accession>A0A8D5JNP1</accession>
<evidence type="ECO:0000256" key="2">
    <source>
        <dbReference type="ARBA" id="ARBA00016218"/>
    </source>
</evidence>
<sequence>MENETEMDKIRAFIGLGSNLGDGPSIVQDAWRMLGEVAGVDLLALSSPYKSAPVEMSSQHWFTNGVGKIETLLPPPALLQELFRIEAAFGRKRKSGSFGYQDRPLDLDILYYGEIILDEPELILPHPRIRERLFVLSPLAELDPDFRDPVSGETAAAMEAELKRKIAEKVMKNQEIIRGKWGES</sequence>
<evidence type="ECO:0000313" key="8">
    <source>
        <dbReference type="Proteomes" id="UP000826725"/>
    </source>
</evidence>
<comment type="similarity">
    <text evidence="1">Belongs to the HPPK family.</text>
</comment>
<dbReference type="PANTHER" id="PTHR43071:SF1">
    <property type="entry name" value="2-AMINO-4-HYDROXY-6-HYDROXYMETHYLDIHYDROPTERIDINE PYROPHOSPHOKINASE"/>
    <property type="match status" value="1"/>
</dbReference>
<protein>
    <recommendedName>
        <fullName evidence="2">2-amino-4-hydroxy-6-hydroxymethyldihydropteridine pyrophosphokinase</fullName>
    </recommendedName>
    <alternativeName>
        <fullName evidence="4">6-hydroxymethyl-7,8-dihydropterin pyrophosphokinase</fullName>
    </alternativeName>
    <alternativeName>
        <fullName evidence="5">7,8-dihydro-6-hydroxymethylpterin-pyrophosphokinase</fullName>
    </alternativeName>
</protein>
<dbReference type="PANTHER" id="PTHR43071">
    <property type="entry name" value="2-AMINO-4-HYDROXY-6-HYDROXYMETHYLDIHYDROPTERIDINE PYROPHOSPHOKINASE"/>
    <property type="match status" value="1"/>
</dbReference>
<dbReference type="NCBIfam" id="TIGR01498">
    <property type="entry name" value="folK"/>
    <property type="match status" value="1"/>
</dbReference>
<name>A0A8D5JNP1_9BACT</name>
<gene>
    <name evidence="7" type="ORF">DGMP_35800</name>
</gene>
<dbReference type="CDD" id="cd00483">
    <property type="entry name" value="HPPK"/>
    <property type="match status" value="1"/>
</dbReference>
<dbReference type="KEGG" id="dbk:DGMP_35800"/>
<evidence type="ECO:0000256" key="5">
    <source>
        <dbReference type="ARBA" id="ARBA00033413"/>
    </source>
</evidence>
<dbReference type="InterPro" id="IPR000550">
    <property type="entry name" value="Hppk"/>
</dbReference>
<dbReference type="RefSeq" id="WP_228855193.1">
    <property type="nucleotide sequence ID" value="NZ_AP024086.1"/>
</dbReference>
<dbReference type="EMBL" id="AP024086">
    <property type="protein sequence ID" value="BCL62887.1"/>
    <property type="molecule type" value="Genomic_DNA"/>
</dbReference>
<dbReference type="Proteomes" id="UP000826725">
    <property type="component" value="Chromosome"/>
</dbReference>
<evidence type="ECO:0000259" key="6">
    <source>
        <dbReference type="Pfam" id="PF01288"/>
    </source>
</evidence>
<evidence type="ECO:0000256" key="4">
    <source>
        <dbReference type="ARBA" id="ARBA00029766"/>
    </source>
</evidence>
<dbReference type="Pfam" id="PF01288">
    <property type="entry name" value="HPPK"/>
    <property type="match status" value="1"/>
</dbReference>
<evidence type="ECO:0000313" key="7">
    <source>
        <dbReference type="EMBL" id="BCL62887.1"/>
    </source>
</evidence>
<comment type="function">
    <text evidence="3">Catalyzes the transfer of pyrophosphate from adenosine triphosphate (ATP) to 6-hydroxymethyl-7,8-dihydropterin, an enzymatic step in folate biosynthesis pathway.</text>
</comment>
<evidence type="ECO:0000256" key="3">
    <source>
        <dbReference type="ARBA" id="ARBA00029409"/>
    </source>
</evidence>
<dbReference type="GO" id="GO:0003848">
    <property type="term" value="F:2-amino-4-hydroxy-6-hydroxymethyldihydropteridine diphosphokinase activity"/>
    <property type="evidence" value="ECO:0007669"/>
    <property type="project" value="InterPro"/>
</dbReference>
<reference evidence="7" key="1">
    <citation type="submission" date="2020-09" db="EMBL/GenBank/DDBJ databases">
        <title>Desulfogranum mesoprofundum gen. nov., sp. nov., a novel mesophilic, sulfate-reducing chemolithoautotroph isolated from a deep-sea hydrothermal vent chimney in the Suiyo Seamount.</title>
        <authorList>
            <person name="Hashimoto Y."/>
            <person name="Nakagawa S."/>
        </authorList>
    </citation>
    <scope>NUCLEOTIDE SEQUENCE</scope>
    <source>
        <strain evidence="7">KT2</strain>
    </source>
</reference>
<proteinExistence type="inferred from homology"/>
<dbReference type="GO" id="GO:0009396">
    <property type="term" value="P:folic acid-containing compound biosynthetic process"/>
    <property type="evidence" value="ECO:0007669"/>
    <property type="project" value="InterPro"/>
</dbReference>
<organism evidence="7 8">
    <name type="scientific">Desulfomarina profundi</name>
    <dbReference type="NCBI Taxonomy" id="2772557"/>
    <lineage>
        <taxon>Bacteria</taxon>
        <taxon>Pseudomonadati</taxon>
        <taxon>Thermodesulfobacteriota</taxon>
        <taxon>Desulfobulbia</taxon>
        <taxon>Desulfobulbales</taxon>
        <taxon>Desulfobulbaceae</taxon>
        <taxon>Desulfomarina</taxon>
    </lineage>
</organism>
<keyword evidence="8" id="KW-1185">Reference proteome</keyword>
<evidence type="ECO:0000256" key="1">
    <source>
        <dbReference type="ARBA" id="ARBA00005810"/>
    </source>
</evidence>
<feature type="domain" description="7,8-dihydro-6-hydroxymethylpterin-pyrophosphokinase" evidence="6">
    <location>
        <begin position="13"/>
        <end position="144"/>
    </location>
</feature>